<comment type="caution">
    <text evidence="1">The sequence shown here is derived from an EMBL/GenBank/DDBJ whole genome shotgun (WGS) entry which is preliminary data.</text>
</comment>
<proteinExistence type="predicted"/>
<reference evidence="2" key="1">
    <citation type="journal article" date="2015" name="PLoS Genet.">
        <title>The dynamic genome and transcriptome of the human fungal pathogen Blastomyces and close relative Emmonsia.</title>
        <authorList>
            <person name="Munoz J.F."/>
            <person name="Gauthier G.M."/>
            <person name="Desjardins C.A."/>
            <person name="Gallo J.E."/>
            <person name="Holder J."/>
            <person name="Sullivan T.D."/>
            <person name="Marty A.J."/>
            <person name="Carmen J.C."/>
            <person name="Chen Z."/>
            <person name="Ding L."/>
            <person name="Gujja S."/>
            <person name="Magrini V."/>
            <person name="Misas E."/>
            <person name="Mitreva M."/>
            <person name="Priest M."/>
            <person name="Saif S."/>
            <person name="Whiston E.A."/>
            <person name="Young S."/>
            <person name="Zeng Q."/>
            <person name="Goldman W.E."/>
            <person name="Mardis E.R."/>
            <person name="Taylor J.W."/>
            <person name="McEwen J.G."/>
            <person name="Clay O.K."/>
            <person name="Klein B.S."/>
            <person name="Cuomo C.A."/>
        </authorList>
    </citation>
    <scope>NUCLEOTIDE SEQUENCE [LARGE SCALE GENOMIC DNA]</scope>
    <source>
        <strain evidence="2">UAMH 3008</strain>
    </source>
</reference>
<evidence type="ECO:0000313" key="2">
    <source>
        <dbReference type="Proteomes" id="UP000034164"/>
    </source>
</evidence>
<dbReference type="PANTHER" id="PTHR36681:SF3">
    <property type="entry name" value="NUCLEAR GTPASE, GERMINAL CENTER-ASSOCIATED, TANDEM DUPLICATE 3"/>
    <property type="match status" value="1"/>
</dbReference>
<organism evidence="1 2">
    <name type="scientific">[Emmonsia] crescens</name>
    <dbReference type="NCBI Taxonomy" id="73230"/>
    <lineage>
        <taxon>Eukaryota</taxon>
        <taxon>Fungi</taxon>
        <taxon>Dikarya</taxon>
        <taxon>Ascomycota</taxon>
        <taxon>Pezizomycotina</taxon>
        <taxon>Eurotiomycetes</taxon>
        <taxon>Eurotiomycetidae</taxon>
        <taxon>Onygenales</taxon>
        <taxon>Ajellomycetaceae</taxon>
        <taxon>Emergomyces</taxon>
    </lineage>
</organism>
<accession>A0A0G2IZW1</accession>
<dbReference type="PANTHER" id="PTHR36681">
    <property type="entry name" value="NUCLEAR GTPASE, GERMINAL CENTER-ASSOCIATED, TANDEM DUPLICATE 3"/>
    <property type="match status" value="1"/>
</dbReference>
<evidence type="ECO:0000313" key="1">
    <source>
        <dbReference type="EMBL" id="KKZ61794.1"/>
    </source>
</evidence>
<name>A0A0G2IZW1_9EURO</name>
<dbReference type="Proteomes" id="UP000034164">
    <property type="component" value="Unassembled WGS sequence"/>
</dbReference>
<dbReference type="VEuPathDB" id="FungiDB:EMCG_00521"/>
<sequence>MYLECILGRNQISKSQIQQDFADGIQQLDQADAEELDVANFNPSACRRDYDEIASSLPVFCVPSKGYQKLQGVFENINNTEIPFLQAHCNGLTATQYKATCQAFLNNLEQLLNSLERLSSSAGSRGSVCEKETNKNQAFLDENLRSQTIGTEVFDEMMKTVGDSIFHTFGMSPLISMMAQIILLQNGTVLVTKRELSEILTEHCADATGSTIVMAQPMMTILGHDWEIMLYIFAETSSTRVEGFHADVDGYVSN</sequence>
<dbReference type="EMBL" id="LCZI01001236">
    <property type="protein sequence ID" value="KKZ61794.1"/>
    <property type="molecule type" value="Genomic_DNA"/>
</dbReference>
<protein>
    <submittedName>
        <fullName evidence="1">Uncharacterized protein</fullName>
    </submittedName>
</protein>
<dbReference type="OrthoDB" id="4172309at2759"/>
<dbReference type="AlphaFoldDB" id="A0A0G2IZW1"/>
<gene>
    <name evidence="1" type="ORF">EMCG_00521</name>
</gene>